<sequence>MPMTASLTRRDDALVFSGALDRAAVVALWPQASAQRAGVARFDLTAVTRVDSAGLAMLAELADGLPGARVEGRPDGLDELRAAYRLQDDLSFAA</sequence>
<evidence type="ECO:0000313" key="2">
    <source>
        <dbReference type="EMBL" id="QSX79135.1"/>
    </source>
</evidence>
<gene>
    <name evidence="2" type="ORF">I8J32_004345</name>
</gene>
<dbReference type="EMBL" id="CP071518">
    <property type="protein sequence ID" value="QSX79135.1"/>
    <property type="molecule type" value="Genomic_DNA"/>
</dbReference>
<feature type="domain" description="MlaB-like STAS" evidence="1">
    <location>
        <begin position="14"/>
        <end position="65"/>
    </location>
</feature>
<accession>A0A975ATL9</accession>
<dbReference type="Proteomes" id="UP000639274">
    <property type="component" value="Chromosome"/>
</dbReference>
<reference evidence="2 3" key="1">
    <citation type="submission" date="2021-03" db="EMBL/GenBank/DDBJ databases">
        <title>Lysobacter sp. nov. isolated from soil of gangwondo yeongwol, south Korea.</title>
        <authorList>
            <person name="Kim K.R."/>
            <person name="Kim K.H."/>
            <person name="Jeon C.O."/>
        </authorList>
    </citation>
    <scope>NUCLEOTIDE SEQUENCE [LARGE SCALE GENOMIC DNA]</scope>
    <source>
        <strain evidence="2 3">R19</strain>
    </source>
</reference>
<dbReference type="InterPro" id="IPR058548">
    <property type="entry name" value="MlaB-like_STAS"/>
</dbReference>
<dbReference type="KEGG" id="lsf:I8J32_004345"/>
<evidence type="ECO:0000313" key="3">
    <source>
        <dbReference type="Proteomes" id="UP000639274"/>
    </source>
</evidence>
<dbReference type="SUPFAM" id="SSF52091">
    <property type="entry name" value="SpoIIaa-like"/>
    <property type="match status" value="1"/>
</dbReference>
<protein>
    <submittedName>
        <fullName evidence="2">STAS domain-containing protein</fullName>
    </submittedName>
</protein>
<name>A0A975ATL9_9GAMM</name>
<dbReference type="Pfam" id="PF13466">
    <property type="entry name" value="STAS_2"/>
    <property type="match status" value="1"/>
</dbReference>
<keyword evidence="3" id="KW-1185">Reference proteome</keyword>
<organism evidence="2 3">
    <name type="scientific">Agrilutibacter solisilvae</name>
    <dbReference type="NCBI Taxonomy" id="2763317"/>
    <lineage>
        <taxon>Bacteria</taxon>
        <taxon>Pseudomonadati</taxon>
        <taxon>Pseudomonadota</taxon>
        <taxon>Gammaproteobacteria</taxon>
        <taxon>Lysobacterales</taxon>
        <taxon>Lysobacteraceae</taxon>
        <taxon>Agrilutibacter</taxon>
    </lineage>
</organism>
<dbReference type="RefSeq" id="WP_200614875.1">
    <property type="nucleotide sequence ID" value="NZ_CP071518.1"/>
</dbReference>
<proteinExistence type="predicted"/>
<dbReference type="InterPro" id="IPR036513">
    <property type="entry name" value="STAS_dom_sf"/>
</dbReference>
<dbReference type="AlphaFoldDB" id="A0A975ATL9"/>
<evidence type="ECO:0000259" key="1">
    <source>
        <dbReference type="Pfam" id="PF13466"/>
    </source>
</evidence>